<comment type="similarity">
    <text evidence="2">Belongs to the ATP11 family.</text>
</comment>
<sequence>MNYSIDTGVMPRINLLRVCLSCWSRLPNRHISSASSLVSKSTSIPTLTCSPSCGLRWPTMMDLAGLPKKPLGRQYSNESAPKQSALELEQNAFFEKYRHKLKQKQSEAPEEYHSKLEEMEATKQAELEMFRKDLAPPPAKTKGDEPRTGAIPVSWPPNSLNEIMKMDLLKDKTPEEITHIWKEYHVSKDCVFGVVKEMDYEYLMEKSRVCPVFVYPLPRQDGFEFILSQFNGKEVFFTPLIMYQTQKESALSCLTLTHFQDLQKDKGIVLMAGQYNSDILTKSEALILVKQMTMYYCQPGMERFNLVRLFNHMPEKFHYQEIISEYKKMKKMLEMEV</sequence>
<name>A0A210QC55_MIZYE</name>
<organism evidence="5 6">
    <name type="scientific">Mizuhopecten yessoensis</name>
    <name type="common">Japanese scallop</name>
    <name type="synonym">Patinopecten yessoensis</name>
    <dbReference type="NCBI Taxonomy" id="6573"/>
    <lineage>
        <taxon>Eukaryota</taxon>
        <taxon>Metazoa</taxon>
        <taxon>Spiralia</taxon>
        <taxon>Lophotrochozoa</taxon>
        <taxon>Mollusca</taxon>
        <taxon>Bivalvia</taxon>
        <taxon>Autobranchia</taxon>
        <taxon>Pteriomorphia</taxon>
        <taxon>Pectinida</taxon>
        <taxon>Pectinoidea</taxon>
        <taxon>Pectinidae</taxon>
        <taxon>Mizuhopecten</taxon>
    </lineage>
</organism>
<dbReference type="Proteomes" id="UP000242188">
    <property type="component" value="Unassembled WGS sequence"/>
</dbReference>
<keyword evidence="3" id="KW-0809">Transit peptide</keyword>
<proteinExistence type="inferred from homology"/>
<dbReference type="InterPro" id="IPR010591">
    <property type="entry name" value="ATP11"/>
</dbReference>
<evidence type="ECO:0000313" key="5">
    <source>
        <dbReference type="EMBL" id="OWF46326.1"/>
    </source>
</evidence>
<dbReference type="PANTHER" id="PTHR13126">
    <property type="entry name" value="CHAPERONE ATP11"/>
    <property type="match status" value="1"/>
</dbReference>
<gene>
    <name evidence="5" type="ORF">KP79_PYT08471</name>
</gene>
<dbReference type="Pfam" id="PF06644">
    <property type="entry name" value="ATP11"/>
    <property type="match status" value="1"/>
</dbReference>
<dbReference type="GO" id="GO:0005739">
    <property type="term" value="C:mitochondrion"/>
    <property type="evidence" value="ECO:0007669"/>
    <property type="project" value="UniProtKB-SubCell"/>
</dbReference>
<keyword evidence="6" id="KW-1185">Reference proteome</keyword>
<dbReference type="EMBL" id="NEDP02004198">
    <property type="protein sequence ID" value="OWF46326.1"/>
    <property type="molecule type" value="Genomic_DNA"/>
</dbReference>
<accession>A0A210QC55</accession>
<evidence type="ECO:0000256" key="3">
    <source>
        <dbReference type="ARBA" id="ARBA00022946"/>
    </source>
</evidence>
<dbReference type="STRING" id="6573.A0A210QC55"/>
<keyword evidence="4" id="KW-0496">Mitochondrion</keyword>
<evidence type="ECO:0000256" key="4">
    <source>
        <dbReference type="ARBA" id="ARBA00023128"/>
    </source>
</evidence>
<protein>
    <submittedName>
        <fullName evidence="5">ATP synthase mitochondrial F1 complex assembly factor 1</fullName>
    </submittedName>
</protein>
<comment type="subcellular location">
    <subcellularLocation>
        <location evidence="1">Mitochondrion</location>
    </subcellularLocation>
</comment>
<evidence type="ECO:0000256" key="2">
    <source>
        <dbReference type="ARBA" id="ARBA00009116"/>
    </source>
</evidence>
<dbReference type="PANTHER" id="PTHR13126:SF0">
    <property type="entry name" value="ATP SYNTHASE MITOCHONDRIAL F1 COMPLEX ASSEMBLY FACTOR 1"/>
    <property type="match status" value="1"/>
</dbReference>
<dbReference type="AlphaFoldDB" id="A0A210QC55"/>
<evidence type="ECO:0000313" key="6">
    <source>
        <dbReference type="Proteomes" id="UP000242188"/>
    </source>
</evidence>
<reference evidence="5 6" key="1">
    <citation type="journal article" date="2017" name="Nat. Ecol. Evol.">
        <title>Scallop genome provides insights into evolution of bilaterian karyotype and development.</title>
        <authorList>
            <person name="Wang S."/>
            <person name="Zhang J."/>
            <person name="Jiao W."/>
            <person name="Li J."/>
            <person name="Xun X."/>
            <person name="Sun Y."/>
            <person name="Guo X."/>
            <person name="Huan P."/>
            <person name="Dong B."/>
            <person name="Zhang L."/>
            <person name="Hu X."/>
            <person name="Sun X."/>
            <person name="Wang J."/>
            <person name="Zhao C."/>
            <person name="Wang Y."/>
            <person name="Wang D."/>
            <person name="Huang X."/>
            <person name="Wang R."/>
            <person name="Lv J."/>
            <person name="Li Y."/>
            <person name="Zhang Z."/>
            <person name="Liu B."/>
            <person name="Lu W."/>
            <person name="Hui Y."/>
            <person name="Liang J."/>
            <person name="Zhou Z."/>
            <person name="Hou R."/>
            <person name="Li X."/>
            <person name="Liu Y."/>
            <person name="Li H."/>
            <person name="Ning X."/>
            <person name="Lin Y."/>
            <person name="Zhao L."/>
            <person name="Xing Q."/>
            <person name="Dou J."/>
            <person name="Li Y."/>
            <person name="Mao J."/>
            <person name="Guo H."/>
            <person name="Dou H."/>
            <person name="Li T."/>
            <person name="Mu C."/>
            <person name="Jiang W."/>
            <person name="Fu Q."/>
            <person name="Fu X."/>
            <person name="Miao Y."/>
            <person name="Liu J."/>
            <person name="Yu Q."/>
            <person name="Li R."/>
            <person name="Liao H."/>
            <person name="Li X."/>
            <person name="Kong Y."/>
            <person name="Jiang Z."/>
            <person name="Chourrout D."/>
            <person name="Li R."/>
            <person name="Bao Z."/>
        </authorList>
    </citation>
    <scope>NUCLEOTIDE SEQUENCE [LARGE SCALE GENOMIC DNA]</scope>
    <source>
        <strain evidence="5 6">PY_sf001</strain>
    </source>
</reference>
<dbReference type="GO" id="GO:0033615">
    <property type="term" value="P:mitochondrial proton-transporting ATP synthase complex assembly"/>
    <property type="evidence" value="ECO:0007669"/>
    <property type="project" value="TreeGrafter"/>
</dbReference>
<evidence type="ECO:0000256" key="1">
    <source>
        <dbReference type="ARBA" id="ARBA00004173"/>
    </source>
</evidence>
<dbReference type="OrthoDB" id="16535at2759"/>
<comment type="caution">
    <text evidence="5">The sequence shown here is derived from an EMBL/GenBank/DDBJ whole genome shotgun (WGS) entry which is preliminary data.</text>
</comment>